<gene>
    <name evidence="2" type="ORF">METZ01_LOCUS74097</name>
</gene>
<keyword evidence="1" id="KW-0812">Transmembrane</keyword>
<proteinExistence type="predicted"/>
<feature type="transmembrane region" description="Helical" evidence="1">
    <location>
        <begin position="128"/>
        <end position="148"/>
    </location>
</feature>
<sequence length="288" mass="31889">MAPATGMEASSDQHWLLGEPGWWNLGDTLPPDFRPGELAPPESWVSSTPRIGNFGWIRQRFRPLAWPLLMPMSWSPLFLLATALPLAFPGRTPNDQAISFGLFAIAWALVLLPLILGRNAQPMSNNSIPALPVDWFSLALGAALFSLHILIDPWLGWISYALFWIAYIRTVQKVQDAMITPSARLLLPIVTEDWNSDLPDSWESRSKHWVSDTIARASCDDGHLVIAGTSRGGSDFLALAFVHRSGFVQDPFHDTLSGNRKLAVVLAEPLPITGTQWPSKFIVSSEEE</sequence>
<organism evidence="2">
    <name type="scientific">marine metagenome</name>
    <dbReference type="NCBI Taxonomy" id="408172"/>
    <lineage>
        <taxon>unclassified sequences</taxon>
        <taxon>metagenomes</taxon>
        <taxon>ecological metagenomes</taxon>
    </lineage>
</organism>
<dbReference type="EMBL" id="UINC01005425">
    <property type="protein sequence ID" value="SVA21243.1"/>
    <property type="molecule type" value="Genomic_DNA"/>
</dbReference>
<keyword evidence="1" id="KW-1133">Transmembrane helix</keyword>
<evidence type="ECO:0000313" key="2">
    <source>
        <dbReference type="EMBL" id="SVA21243.1"/>
    </source>
</evidence>
<reference evidence="2" key="1">
    <citation type="submission" date="2018-05" db="EMBL/GenBank/DDBJ databases">
        <authorList>
            <person name="Lanie J.A."/>
            <person name="Ng W.-L."/>
            <person name="Kazmierczak K.M."/>
            <person name="Andrzejewski T.M."/>
            <person name="Davidsen T.M."/>
            <person name="Wayne K.J."/>
            <person name="Tettelin H."/>
            <person name="Glass J.I."/>
            <person name="Rusch D."/>
            <person name="Podicherti R."/>
            <person name="Tsui H.-C.T."/>
            <person name="Winkler M.E."/>
        </authorList>
    </citation>
    <scope>NUCLEOTIDE SEQUENCE</scope>
</reference>
<feature type="transmembrane region" description="Helical" evidence="1">
    <location>
        <begin position="154"/>
        <end position="171"/>
    </location>
</feature>
<keyword evidence="1" id="KW-0472">Membrane</keyword>
<name>A0A381U452_9ZZZZ</name>
<feature type="transmembrane region" description="Helical" evidence="1">
    <location>
        <begin position="64"/>
        <end position="86"/>
    </location>
</feature>
<accession>A0A381U452</accession>
<protein>
    <submittedName>
        <fullName evidence="2">Uncharacterized protein</fullName>
    </submittedName>
</protein>
<dbReference type="AlphaFoldDB" id="A0A381U452"/>
<feature type="transmembrane region" description="Helical" evidence="1">
    <location>
        <begin position="98"/>
        <end position="116"/>
    </location>
</feature>
<evidence type="ECO:0000256" key="1">
    <source>
        <dbReference type="SAM" id="Phobius"/>
    </source>
</evidence>